<keyword evidence="4 9" id="KW-0808">Transferase</keyword>
<keyword evidence="6 9" id="KW-0819">tRNA processing</keyword>
<dbReference type="GO" id="GO:0008176">
    <property type="term" value="F:tRNA (guanine(46)-N7)-methyltransferase activity"/>
    <property type="evidence" value="ECO:0007669"/>
    <property type="project" value="UniProtKB-UniRule"/>
</dbReference>
<comment type="caution">
    <text evidence="9">Lacks conserved residue(s) required for the propagation of feature annotation.</text>
</comment>
<feature type="compositionally biased region" description="Acidic residues" evidence="10">
    <location>
        <begin position="44"/>
        <end position="58"/>
    </location>
</feature>
<dbReference type="InterPro" id="IPR029063">
    <property type="entry name" value="SAM-dependent_MTases_sf"/>
</dbReference>
<dbReference type="STRING" id="595528.A0A0D2X1Q5"/>
<feature type="compositionally biased region" description="Basic and acidic residues" evidence="10">
    <location>
        <begin position="1"/>
        <end position="11"/>
    </location>
</feature>
<comment type="function">
    <text evidence="9">Catalyzes the formation of N(7)-methylguanine at position 46 (m7G46) in tRNA.</text>
</comment>
<evidence type="ECO:0000256" key="4">
    <source>
        <dbReference type="ARBA" id="ARBA00022679"/>
    </source>
</evidence>
<protein>
    <recommendedName>
        <fullName evidence="9">tRNA (guanine-N(7)-)-methyltransferase</fullName>
        <ecNumber evidence="9">2.1.1.33</ecNumber>
    </recommendedName>
    <alternativeName>
        <fullName evidence="9">tRNA (guanine(46)-N(7))-methyltransferase</fullName>
    </alternativeName>
    <alternativeName>
        <fullName evidence="9">tRNA(m7G46)-methyltransferase</fullName>
    </alternativeName>
</protein>
<gene>
    <name evidence="11" type="ORF">CAOG_008599</name>
</gene>
<sequence length="927" mass="102000">MADTRTKRSAEELATSDAGTEAGEAKAQLHAATATAAKATAQATEEDEVDSDDPDAEDAVPGSRQLPRKGDYRQRAHVNPMSMHTFDYPITPDAMDWNQHYPNMNGREVEFADIGCGYGGLLTVAGHGNPAQGLRVCQGQNHSATGSEYVKDKITALRERHPGRYNNVACIRGNAMKYLPCFFRKGQLSKVFFLFPDPHFKRTKHKWRIISNTLLAEYAYAIRVGGIIYTVTDVHDLHEWMRTHLEQHPLFRRLTEEELAADPVVPKLFDSSEEGKKHTPRPMLSSKILPQCVRSARTYRGRVAPVAGRVCTLVARGQSTIAAAPAVPRIPRTEVLADLTGYALGTLQLPNTTALVLTGGKGSGKSALLMELLGVATGSQAASVTAATEGGSGSVTLPRILATLPSGTIAAYTSRHATRATARQSQTIAQTASTNRAEARVTVAFDFSWPMPSVGEFIDTLEAMLLISLAPALKLAGIRPDAVLGLAERCVGIQSTLDGLYRDLNNTGSIRPLQPAEQLIACSKLLKSEQALSADRLARMSPSSRDVCELWRQKTSGASSLFAAAAADHPAHALIHLLVTHEDAAARRRHGLAGTSGIPALRFLLSAVQAVHTAPTSSQRILMVLLNMHQMPQWLTSRPDEEKKLFQDYHDALLLTLKRAALRNELPPVLMECDDPIYSRDIFDLFDSPATEWLDQVEVEPFEMLEGDRTFVQAGLCTSLEYSEAYSVLGGHVGDWQQFLSAYWLPASRRQEWEALVQPGTQLSPFSIALRSFVSDRINQFLSTTAPKIESSFLAENAVFERALQERLGKTLTYRVRRLLTPTSSRLLLFQLLDVVERFVFQGQVRVEDPAASAFYNHPATTAMLQHGLLIVRNRGTLIVPASRLASTLLVAYCRHWLDNLSWYELPRRFFIRYITGVLSLAPLPPG</sequence>
<evidence type="ECO:0000256" key="6">
    <source>
        <dbReference type="ARBA" id="ARBA00022694"/>
    </source>
</evidence>
<dbReference type="RefSeq" id="XP_011270199.1">
    <property type="nucleotide sequence ID" value="XM_011271897.1"/>
</dbReference>
<dbReference type="GO" id="GO:0043527">
    <property type="term" value="C:tRNA methyltransferase complex"/>
    <property type="evidence" value="ECO:0007669"/>
    <property type="project" value="TreeGrafter"/>
</dbReference>
<feature type="active site" evidence="9">
    <location>
        <position position="197"/>
    </location>
</feature>
<dbReference type="OrthoDB" id="47276at2759"/>
<feature type="binding site" evidence="9">
    <location>
        <begin position="272"/>
        <end position="274"/>
    </location>
    <ligand>
        <name>S-adenosyl-L-methionine</name>
        <dbReference type="ChEBI" id="CHEBI:59789"/>
    </ligand>
</feature>
<dbReference type="EMBL" id="KE346362">
    <property type="protein sequence ID" value="KJE91219.1"/>
    <property type="molecule type" value="Genomic_DNA"/>
</dbReference>
<feature type="binding site" evidence="9">
    <location>
        <begin position="174"/>
        <end position="175"/>
    </location>
    <ligand>
        <name>S-adenosyl-L-methionine</name>
        <dbReference type="ChEBI" id="CHEBI:59789"/>
    </ligand>
</feature>
<evidence type="ECO:0000256" key="7">
    <source>
        <dbReference type="ARBA" id="ARBA00022884"/>
    </source>
</evidence>
<comment type="subcellular location">
    <subcellularLocation>
        <location evidence="9">Nucleus</location>
    </subcellularLocation>
</comment>
<feature type="binding site" evidence="9">
    <location>
        <position position="194"/>
    </location>
    <ligand>
        <name>S-adenosyl-L-methionine</name>
        <dbReference type="ChEBI" id="CHEBI:59789"/>
    </ligand>
</feature>
<dbReference type="InterPro" id="IPR003358">
    <property type="entry name" value="tRNA_(Gua-N-7)_MeTrfase_Trmb"/>
</dbReference>
<evidence type="ECO:0000256" key="9">
    <source>
        <dbReference type="HAMAP-Rule" id="MF_03055"/>
    </source>
</evidence>
<evidence type="ECO:0000256" key="2">
    <source>
        <dbReference type="ARBA" id="ARBA00022555"/>
    </source>
</evidence>
<dbReference type="Gene3D" id="3.40.50.150">
    <property type="entry name" value="Vaccinia Virus protein VP39"/>
    <property type="match status" value="1"/>
</dbReference>
<evidence type="ECO:0000313" key="11">
    <source>
        <dbReference type="EMBL" id="KJE91219.1"/>
    </source>
</evidence>
<dbReference type="InParanoid" id="A0A0D2X1Q5"/>
<evidence type="ECO:0000256" key="8">
    <source>
        <dbReference type="ARBA" id="ARBA00023242"/>
    </source>
</evidence>
<keyword evidence="3 9" id="KW-0489">Methyltransferase</keyword>
<dbReference type="PROSITE" id="PS51625">
    <property type="entry name" value="SAM_MT_TRMB"/>
    <property type="match status" value="1"/>
</dbReference>
<dbReference type="eggNOG" id="KOG3115">
    <property type="taxonomic scope" value="Eukaryota"/>
</dbReference>
<evidence type="ECO:0000256" key="5">
    <source>
        <dbReference type="ARBA" id="ARBA00022691"/>
    </source>
</evidence>
<keyword evidence="2 9" id="KW-0820">tRNA-binding</keyword>
<dbReference type="SUPFAM" id="SSF53335">
    <property type="entry name" value="S-adenosyl-L-methionine-dependent methyltransferases"/>
    <property type="match status" value="1"/>
</dbReference>
<comment type="catalytic activity">
    <reaction evidence="1 9">
        <text>guanosine(46) in tRNA + S-adenosyl-L-methionine = N(7)-methylguanosine(46) in tRNA + S-adenosyl-L-homocysteine</text>
        <dbReference type="Rhea" id="RHEA:42708"/>
        <dbReference type="Rhea" id="RHEA-COMP:10188"/>
        <dbReference type="Rhea" id="RHEA-COMP:10189"/>
        <dbReference type="ChEBI" id="CHEBI:57856"/>
        <dbReference type="ChEBI" id="CHEBI:59789"/>
        <dbReference type="ChEBI" id="CHEBI:74269"/>
        <dbReference type="ChEBI" id="CHEBI:74480"/>
        <dbReference type="EC" id="2.1.1.33"/>
    </reaction>
</comment>
<proteinExistence type="inferred from homology"/>
<dbReference type="HAMAP" id="MF_03055">
    <property type="entry name" value="tRNA_methyltr_TrmB_euk"/>
    <property type="match status" value="1"/>
</dbReference>
<organism evidence="11 12">
    <name type="scientific">Capsaspora owczarzaki (strain ATCC 30864)</name>
    <dbReference type="NCBI Taxonomy" id="595528"/>
    <lineage>
        <taxon>Eukaryota</taxon>
        <taxon>Filasterea</taxon>
        <taxon>Capsaspora</taxon>
    </lineage>
</organism>
<feature type="compositionally biased region" description="Low complexity" evidence="10">
    <location>
        <begin position="25"/>
        <end position="43"/>
    </location>
</feature>
<comment type="similarity">
    <text evidence="9">Belongs to the class I-like SAM-binding methyltransferase superfamily. TrmB family.</text>
</comment>
<feature type="region of interest" description="Disordered" evidence="10">
    <location>
        <begin position="1"/>
        <end position="78"/>
    </location>
</feature>
<evidence type="ECO:0000256" key="3">
    <source>
        <dbReference type="ARBA" id="ARBA00022603"/>
    </source>
</evidence>
<dbReference type="GO" id="GO:0005634">
    <property type="term" value="C:nucleus"/>
    <property type="evidence" value="ECO:0007669"/>
    <property type="project" value="UniProtKB-SubCell"/>
</dbReference>
<comment type="pathway">
    <text evidence="9">tRNA modification; N(7)-methylguanine-tRNA biosynthesis.</text>
</comment>
<dbReference type="AlphaFoldDB" id="A0A0D2X1Q5"/>
<reference evidence="12" key="1">
    <citation type="submission" date="2011-02" db="EMBL/GenBank/DDBJ databases">
        <title>The Genome Sequence of Capsaspora owczarzaki ATCC 30864.</title>
        <authorList>
            <person name="Russ C."/>
            <person name="Cuomo C."/>
            <person name="Burger G."/>
            <person name="Gray M.W."/>
            <person name="Holland P.W.H."/>
            <person name="King N."/>
            <person name="Lang F.B.F."/>
            <person name="Roger A.J."/>
            <person name="Ruiz-Trillo I."/>
            <person name="Young S.K."/>
            <person name="Zeng Q."/>
            <person name="Gargeya S."/>
            <person name="Alvarado L."/>
            <person name="Berlin A."/>
            <person name="Chapman S.B."/>
            <person name="Chen Z."/>
            <person name="Freedman E."/>
            <person name="Gellesch M."/>
            <person name="Goldberg J."/>
            <person name="Griggs A."/>
            <person name="Gujja S."/>
            <person name="Heilman E."/>
            <person name="Heiman D."/>
            <person name="Howarth C."/>
            <person name="Mehta T."/>
            <person name="Neiman D."/>
            <person name="Pearson M."/>
            <person name="Roberts A."/>
            <person name="Saif S."/>
            <person name="Shea T."/>
            <person name="Shenoy N."/>
            <person name="Sisk P."/>
            <person name="Stolte C."/>
            <person name="Sykes S."/>
            <person name="White J."/>
            <person name="Yandava C."/>
            <person name="Haas B."/>
            <person name="Nusbaum C."/>
            <person name="Birren B."/>
        </authorList>
    </citation>
    <scope>NUCLEOTIDE SEQUENCE</scope>
    <source>
        <strain evidence="12">ATCC 30864</strain>
    </source>
</reference>
<dbReference type="EC" id="2.1.1.33" evidence="9"/>
<evidence type="ECO:0000313" key="12">
    <source>
        <dbReference type="Proteomes" id="UP000008743"/>
    </source>
</evidence>
<evidence type="ECO:0000256" key="1">
    <source>
        <dbReference type="ARBA" id="ARBA00000142"/>
    </source>
</evidence>
<dbReference type="Pfam" id="PF02390">
    <property type="entry name" value="Methyltransf_4"/>
    <property type="match status" value="1"/>
</dbReference>
<evidence type="ECO:0000256" key="10">
    <source>
        <dbReference type="SAM" id="MobiDB-lite"/>
    </source>
</evidence>
<dbReference type="GO" id="GO:0000049">
    <property type="term" value="F:tRNA binding"/>
    <property type="evidence" value="ECO:0007669"/>
    <property type="project" value="UniProtKB-UniRule"/>
</dbReference>
<dbReference type="UniPathway" id="UPA00989"/>
<dbReference type="Proteomes" id="UP000008743">
    <property type="component" value="Unassembled WGS sequence"/>
</dbReference>
<keyword evidence="8 9" id="KW-0539">Nucleus</keyword>
<keyword evidence="5 9" id="KW-0949">S-adenosyl-L-methionine</keyword>
<keyword evidence="7 9" id="KW-0694">RNA-binding</keyword>
<keyword evidence="12" id="KW-1185">Reference proteome</keyword>
<accession>A0A0D2X1Q5</accession>
<feature type="binding site" evidence="9">
    <location>
        <position position="115"/>
    </location>
    <ligand>
        <name>S-adenosyl-L-methionine</name>
        <dbReference type="ChEBI" id="CHEBI:59789"/>
    </ligand>
</feature>
<dbReference type="PANTHER" id="PTHR23417">
    <property type="entry name" value="3-DEOXY-D-MANNO-OCTULOSONIC-ACID TRANSFERASE/TRNA GUANINE-N 7 - -METHYLTRANSFERASE"/>
    <property type="match status" value="1"/>
</dbReference>
<name>A0A0D2X1Q5_CAPO3</name>
<dbReference type="InterPro" id="IPR025763">
    <property type="entry name" value="Trm8_euk"/>
</dbReference>
<dbReference type="PANTHER" id="PTHR23417:SF16">
    <property type="entry name" value="TRNA (GUANINE-N(7)-)-METHYLTRANSFERASE"/>
    <property type="match status" value="1"/>
</dbReference>